<dbReference type="Gene3D" id="1.10.10.10">
    <property type="entry name" value="Winged helix-like DNA-binding domain superfamily/Winged helix DNA-binding domain"/>
    <property type="match status" value="1"/>
</dbReference>
<gene>
    <name evidence="7" type="ORF">C7410_12295</name>
</gene>
<protein>
    <submittedName>
        <fullName evidence="7">LysR family transcriptional regulator</fullName>
    </submittedName>
</protein>
<dbReference type="InterPro" id="IPR000847">
    <property type="entry name" value="LysR_HTH_N"/>
</dbReference>
<keyword evidence="3" id="KW-0238">DNA-binding</keyword>
<evidence type="ECO:0000259" key="6">
    <source>
        <dbReference type="PROSITE" id="PS50931"/>
    </source>
</evidence>
<evidence type="ECO:0000256" key="2">
    <source>
        <dbReference type="ARBA" id="ARBA00023015"/>
    </source>
</evidence>
<comment type="caution">
    <text evidence="7">The sequence shown here is derived from an EMBL/GenBank/DDBJ whole genome shotgun (WGS) entry which is preliminary data.</text>
</comment>
<dbReference type="Gene3D" id="3.40.190.290">
    <property type="match status" value="1"/>
</dbReference>
<sequence>MDFRFAEHLAVFVDVVRAGSFSGAARKRSTTPSSIQRKIDHLESHLGTPLFTRSTRALALTDAGEHLFQRAQRILGDLIDTRAEITSLGGTMSGTLRLASLPTFGRRYLIPVIQHLMDRHRELRVELDLTERLADPVVDRLDAVVRIGTLNDSSLIATRLATQKRILVASPGYLAHSGQPHSMQELVSAHRRLDKLHGADLLGWRDLAGYPAEDFPVEGTVFHCDDFEALRAACLAGLGIGFLPTWVVGQDVRAGALRRLLPQHEPAPDQESGIYLLRAQPQPSVKMKTFIAALRQSIGALPIWEDLPETRETEPLADIPAESETGHTA</sequence>
<dbReference type="GO" id="GO:0003700">
    <property type="term" value="F:DNA-binding transcription factor activity"/>
    <property type="evidence" value="ECO:0007669"/>
    <property type="project" value="InterPro"/>
</dbReference>
<accession>A0A2V4TWB6</accession>
<dbReference type="AlphaFoldDB" id="A0A2V4TWB6"/>
<dbReference type="InterPro" id="IPR036390">
    <property type="entry name" value="WH_DNA-bd_sf"/>
</dbReference>
<dbReference type="PROSITE" id="PS50931">
    <property type="entry name" value="HTH_LYSR"/>
    <property type="match status" value="1"/>
</dbReference>
<evidence type="ECO:0000256" key="4">
    <source>
        <dbReference type="ARBA" id="ARBA00023163"/>
    </source>
</evidence>
<name>A0A2V4TWB6_9BURK</name>
<proteinExistence type="inferred from homology"/>
<dbReference type="InterPro" id="IPR058163">
    <property type="entry name" value="LysR-type_TF_proteobact-type"/>
</dbReference>
<reference evidence="7 8" key="1">
    <citation type="submission" date="2018-06" db="EMBL/GenBank/DDBJ databases">
        <title>Genomic Encyclopedia of Type Strains, Phase IV (KMG-V): Genome sequencing to study the core and pangenomes of soil and plant-associated prokaryotes.</title>
        <authorList>
            <person name="Whitman W."/>
        </authorList>
    </citation>
    <scope>NUCLEOTIDE SEQUENCE [LARGE SCALE GENOMIC DNA]</scope>
    <source>
        <strain evidence="7 8">SRCL-318</strain>
    </source>
</reference>
<evidence type="ECO:0000313" key="8">
    <source>
        <dbReference type="Proteomes" id="UP000247772"/>
    </source>
</evidence>
<dbReference type="Pfam" id="PF00126">
    <property type="entry name" value="HTH_1"/>
    <property type="match status" value="1"/>
</dbReference>
<feature type="domain" description="HTH lysR-type" evidence="6">
    <location>
        <begin position="1"/>
        <end position="61"/>
    </location>
</feature>
<dbReference type="SUPFAM" id="SSF53850">
    <property type="entry name" value="Periplasmic binding protein-like II"/>
    <property type="match status" value="1"/>
</dbReference>
<dbReference type="InterPro" id="IPR036388">
    <property type="entry name" value="WH-like_DNA-bd_sf"/>
</dbReference>
<dbReference type="GO" id="GO:0006351">
    <property type="term" value="P:DNA-templated transcription"/>
    <property type="evidence" value="ECO:0007669"/>
    <property type="project" value="TreeGrafter"/>
</dbReference>
<dbReference type="GO" id="GO:0043565">
    <property type="term" value="F:sequence-specific DNA binding"/>
    <property type="evidence" value="ECO:0007669"/>
    <property type="project" value="TreeGrafter"/>
</dbReference>
<dbReference type="SUPFAM" id="SSF46785">
    <property type="entry name" value="Winged helix' DNA-binding domain"/>
    <property type="match status" value="1"/>
</dbReference>
<dbReference type="CDD" id="cd08422">
    <property type="entry name" value="PBP2_CrgA_like"/>
    <property type="match status" value="1"/>
</dbReference>
<dbReference type="Proteomes" id="UP000247772">
    <property type="component" value="Unassembled WGS sequence"/>
</dbReference>
<dbReference type="EMBL" id="QJSQ01000022">
    <property type="protein sequence ID" value="PYE18393.1"/>
    <property type="molecule type" value="Genomic_DNA"/>
</dbReference>
<dbReference type="FunFam" id="1.10.10.10:FF:000001">
    <property type="entry name" value="LysR family transcriptional regulator"/>
    <property type="match status" value="1"/>
</dbReference>
<evidence type="ECO:0000313" key="7">
    <source>
        <dbReference type="EMBL" id="PYE18393.1"/>
    </source>
</evidence>
<evidence type="ECO:0000256" key="5">
    <source>
        <dbReference type="SAM" id="MobiDB-lite"/>
    </source>
</evidence>
<dbReference type="InterPro" id="IPR005119">
    <property type="entry name" value="LysR_subst-bd"/>
</dbReference>
<keyword evidence="2" id="KW-0805">Transcription regulation</keyword>
<keyword evidence="4" id="KW-0804">Transcription</keyword>
<dbReference type="PANTHER" id="PTHR30537">
    <property type="entry name" value="HTH-TYPE TRANSCRIPTIONAL REGULATOR"/>
    <property type="match status" value="1"/>
</dbReference>
<feature type="region of interest" description="Disordered" evidence="5">
    <location>
        <begin position="309"/>
        <end position="329"/>
    </location>
</feature>
<dbReference type="Pfam" id="PF03466">
    <property type="entry name" value="LysR_substrate"/>
    <property type="match status" value="1"/>
</dbReference>
<organism evidence="7 8">
    <name type="scientific">Paraburkholderia silvatlantica</name>
    <dbReference type="NCBI Taxonomy" id="321895"/>
    <lineage>
        <taxon>Bacteria</taxon>
        <taxon>Pseudomonadati</taxon>
        <taxon>Pseudomonadota</taxon>
        <taxon>Betaproteobacteria</taxon>
        <taxon>Burkholderiales</taxon>
        <taxon>Burkholderiaceae</taxon>
        <taxon>Paraburkholderia</taxon>
    </lineage>
</organism>
<comment type="similarity">
    <text evidence="1">Belongs to the LysR transcriptional regulatory family.</text>
</comment>
<dbReference type="PANTHER" id="PTHR30537:SF66">
    <property type="entry name" value="IRON-REGULATED VIRULENCE REGULATORY PROTEIN IRGB"/>
    <property type="match status" value="1"/>
</dbReference>
<dbReference type="RefSeq" id="WP_220039359.1">
    <property type="nucleotide sequence ID" value="NZ_QJSQ01000022.1"/>
</dbReference>
<evidence type="ECO:0000256" key="3">
    <source>
        <dbReference type="ARBA" id="ARBA00023125"/>
    </source>
</evidence>
<evidence type="ECO:0000256" key="1">
    <source>
        <dbReference type="ARBA" id="ARBA00009437"/>
    </source>
</evidence>